<accession>A0A3R9ML97</accession>
<feature type="domain" description="Heavy metal binding" evidence="2">
    <location>
        <begin position="151"/>
        <end position="176"/>
    </location>
</feature>
<dbReference type="Pfam" id="PF19335">
    <property type="entry name" value="HMBD"/>
    <property type="match status" value="1"/>
</dbReference>
<dbReference type="OrthoDB" id="9799434at2"/>
<dbReference type="GO" id="GO:0046872">
    <property type="term" value="F:metal ion binding"/>
    <property type="evidence" value="ECO:0007669"/>
    <property type="project" value="InterPro"/>
</dbReference>
<evidence type="ECO:0000259" key="2">
    <source>
        <dbReference type="Pfam" id="PF19335"/>
    </source>
</evidence>
<name>A0A3R9ML97_9BACT</name>
<evidence type="ECO:0000256" key="1">
    <source>
        <dbReference type="SAM" id="SignalP"/>
    </source>
</evidence>
<organism evidence="3 4">
    <name type="scientific">Hymenobacter metallilatus</name>
    <dbReference type="NCBI Taxonomy" id="2493666"/>
    <lineage>
        <taxon>Bacteria</taxon>
        <taxon>Pseudomonadati</taxon>
        <taxon>Bacteroidota</taxon>
        <taxon>Cytophagia</taxon>
        <taxon>Cytophagales</taxon>
        <taxon>Hymenobacteraceae</taxon>
        <taxon>Hymenobacter</taxon>
    </lineage>
</organism>
<feature type="signal peptide" evidence="1">
    <location>
        <begin position="1"/>
        <end position="20"/>
    </location>
</feature>
<dbReference type="InterPro" id="IPR045800">
    <property type="entry name" value="HMBD"/>
</dbReference>
<dbReference type="AlphaFoldDB" id="A0A3R9ML97"/>
<evidence type="ECO:0000313" key="3">
    <source>
        <dbReference type="EMBL" id="RSK24495.1"/>
    </source>
</evidence>
<feature type="chain" id="PRO_5018618414" description="Heavy metal binding domain-containing protein" evidence="1">
    <location>
        <begin position="21"/>
        <end position="178"/>
    </location>
</feature>
<keyword evidence="4" id="KW-1185">Reference proteome</keyword>
<gene>
    <name evidence="3" type="ORF">EI290_19280</name>
</gene>
<sequence>MNKTLALLALLAGFPLFSNAQVLQGNSPAPKYQAAGETHAHPSPHGGVVHSAGAYHVEAVQQNRLLTLYLYDNKMQPLPTKQVSGAVLVEQQGGPASLTLTPAGNDRLQAQLPTGGAPAGVTVQLSRNGQPFAARFESLALSPAPAAPAAYACPMHPSETSAAPGSCPKCHMALKKRS</sequence>
<dbReference type="Proteomes" id="UP000280066">
    <property type="component" value="Unassembled WGS sequence"/>
</dbReference>
<keyword evidence="1" id="KW-0732">Signal</keyword>
<reference evidence="3 4" key="1">
    <citation type="submission" date="2018-12" db="EMBL/GenBank/DDBJ databases">
        <authorList>
            <person name="Feng G."/>
            <person name="Zhu H."/>
        </authorList>
    </citation>
    <scope>NUCLEOTIDE SEQUENCE [LARGE SCALE GENOMIC DNA]</scope>
    <source>
        <strain evidence="3 4">9PBR-2</strain>
    </source>
</reference>
<evidence type="ECO:0000313" key="4">
    <source>
        <dbReference type="Proteomes" id="UP000280066"/>
    </source>
</evidence>
<comment type="caution">
    <text evidence="3">The sequence shown here is derived from an EMBL/GenBank/DDBJ whole genome shotgun (WGS) entry which is preliminary data.</text>
</comment>
<protein>
    <recommendedName>
        <fullName evidence="2">Heavy metal binding domain-containing protein</fullName>
    </recommendedName>
</protein>
<dbReference type="EMBL" id="RWIS01000016">
    <property type="protein sequence ID" value="RSK24495.1"/>
    <property type="molecule type" value="Genomic_DNA"/>
</dbReference>
<dbReference type="RefSeq" id="WP_125433307.1">
    <property type="nucleotide sequence ID" value="NZ_RWIS01000016.1"/>
</dbReference>
<proteinExistence type="predicted"/>